<organism evidence="7 9">
    <name type="scientific">Orrella dioscoreae</name>
    <dbReference type="NCBI Taxonomy" id="1851544"/>
    <lineage>
        <taxon>Bacteria</taxon>
        <taxon>Pseudomonadati</taxon>
        <taxon>Pseudomonadota</taxon>
        <taxon>Betaproteobacteria</taxon>
        <taxon>Burkholderiales</taxon>
        <taxon>Alcaligenaceae</taxon>
        <taxon>Orrella</taxon>
    </lineage>
</organism>
<evidence type="ECO:0000256" key="1">
    <source>
        <dbReference type="ARBA" id="ARBA00009437"/>
    </source>
</evidence>
<dbReference type="GO" id="GO:0003700">
    <property type="term" value="F:DNA-binding transcription factor activity"/>
    <property type="evidence" value="ECO:0007669"/>
    <property type="project" value="InterPro"/>
</dbReference>
<evidence type="ECO:0000313" key="9">
    <source>
        <dbReference type="Proteomes" id="UP000078558"/>
    </source>
</evidence>
<keyword evidence="4" id="KW-0010">Activator</keyword>
<keyword evidence="2" id="KW-0805">Transcription regulation</keyword>
<evidence type="ECO:0000256" key="3">
    <source>
        <dbReference type="ARBA" id="ARBA00023125"/>
    </source>
</evidence>
<name>A0A1C3K4G8_9BURK</name>
<dbReference type="RefSeq" id="WP_067756084.1">
    <property type="nucleotide sequence ID" value="NZ_LT907988.1"/>
</dbReference>
<dbReference type="EMBL" id="LT907988">
    <property type="protein sequence ID" value="SOE46619.1"/>
    <property type="molecule type" value="Genomic_DNA"/>
</dbReference>
<keyword evidence="9" id="KW-1185">Reference proteome</keyword>
<dbReference type="PANTHER" id="PTHR30293">
    <property type="entry name" value="TRANSCRIPTIONAL REGULATORY PROTEIN NAC-RELATED"/>
    <property type="match status" value="1"/>
</dbReference>
<sequence>MDLRQLKYFTRIVELESITAAAESLHVAQPSLSQHVAKLENEFNAQLLVRGPAGVRPTETGRLLYSHAKQVLRQVDAARAAVEHGRDTPSGHVSFGLSTSASRVVAVPLFDAVRQAYPEVMLELIEGSNADLAESVVRQRLDLALAMDVGQRPDHMQATPVLDEQLLLVGLPLPDGARAVSLAGVAALPLVLPSFPNSIRVLSERAFSDAGLAFNLIAETSAVSVLLALVRAGRGWTILPASALGDPDAKGQDLVGIPISDHVFTRRASLCLSASAQQSLACKAVRELARALIRDMIDDGRWQGVTRLDG</sequence>
<proteinExistence type="inferred from homology"/>
<dbReference type="Pfam" id="PF03466">
    <property type="entry name" value="LysR_substrate"/>
    <property type="match status" value="1"/>
</dbReference>
<dbReference type="SUPFAM" id="SSF53850">
    <property type="entry name" value="Periplasmic binding protein-like II"/>
    <property type="match status" value="1"/>
</dbReference>
<dbReference type="PANTHER" id="PTHR30293:SF0">
    <property type="entry name" value="NITROGEN ASSIMILATION REGULATORY PROTEIN NAC"/>
    <property type="match status" value="1"/>
</dbReference>
<dbReference type="GO" id="GO:2000142">
    <property type="term" value="P:regulation of DNA-templated transcription initiation"/>
    <property type="evidence" value="ECO:0007669"/>
    <property type="project" value="TreeGrafter"/>
</dbReference>
<gene>
    <name evidence="7" type="ORF">ODI_04174</name>
    <name evidence="8" type="ORF">ODI_R0376</name>
</gene>
<dbReference type="GO" id="GO:0003677">
    <property type="term" value="F:DNA binding"/>
    <property type="evidence" value="ECO:0007669"/>
    <property type="project" value="UniProtKB-KW"/>
</dbReference>
<protein>
    <submittedName>
        <fullName evidence="7">Transcriptional regulator ligR, LysR family</fullName>
    </submittedName>
</protein>
<dbReference type="SUPFAM" id="SSF46785">
    <property type="entry name" value="Winged helix' DNA-binding domain"/>
    <property type="match status" value="1"/>
</dbReference>
<keyword evidence="3" id="KW-0238">DNA-binding</keyword>
<accession>A0A1C3K4G8</accession>
<evidence type="ECO:0000256" key="5">
    <source>
        <dbReference type="ARBA" id="ARBA00023163"/>
    </source>
</evidence>
<dbReference type="Proteomes" id="UP000078558">
    <property type="component" value="Chromosome I"/>
</dbReference>
<dbReference type="AlphaFoldDB" id="A0A1C3K4G8"/>
<evidence type="ECO:0000259" key="6">
    <source>
        <dbReference type="PROSITE" id="PS50931"/>
    </source>
</evidence>
<dbReference type="KEGG" id="odi:ODI_R0376"/>
<dbReference type="PROSITE" id="PS50931">
    <property type="entry name" value="HTH_LYSR"/>
    <property type="match status" value="1"/>
</dbReference>
<dbReference type="EMBL" id="FLRC01000033">
    <property type="protein sequence ID" value="SBT26401.1"/>
    <property type="molecule type" value="Genomic_DNA"/>
</dbReference>
<reference evidence="7 9" key="1">
    <citation type="submission" date="2016-06" db="EMBL/GenBank/DDBJ databases">
        <authorList>
            <person name="Kjaerup R.B."/>
            <person name="Dalgaard T.S."/>
            <person name="Juul-Madsen H.R."/>
        </authorList>
    </citation>
    <scope>NUCLEOTIDE SEQUENCE [LARGE SCALE GENOMIC DNA]</scope>
    <source>
        <strain evidence="7">Orrdi1</strain>
    </source>
</reference>
<keyword evidence="5" id="KW-0804">Transcription</keyword>
<dbReference type="Gene3D" id="1.10.10.10">
    <property type="entry name" value="Winged helix-like DNA-binding domain superfamily/Winged helix DNA-binding domain"/>
    <property type="match status" value="1"/>
</dbReference>
<dbReference type="Pfam" id="PF00126">
    <property type="entry name" value="HTH_1"/>
    <property type="match status" value="1"/>
</dbReference>
<reference evidence="8 9" key="2">
    <citation type="submission" date="2017-08" db="EMBL/GenBank/DDBJ databases">
        <authorList>
            <person name="de Groot N.N."/>
        </authorList>
    </citation>
    <scope>NUCLEOTIDE SEQUENCE [LARGE SCALE GENOMIC DNA]</scope>
    <source>
        <strain evidence="8">Orrdi1</strain>
    </source>
</reference>
<evidence type="ECO:0000313" key="8">
    <source>
        <dbReference type="EMBL" id="SOE46619.1"/>
    </source>
</evidence>
<evidence type="ECO:0000256" key="2">
    <source>
        <dbReference type="ARBA" id="ARBA00023015"/>
    </source>
</evidence>
<comment type="similarity">
    <text evidence="1">Belongs to the LysR transcriptional regulatory family.</text>
</comment>
<dbReference type="FunFam" id="1.10.10.10:FF:000001">
    <property type="entry name" value="LysR family transcriptional regulator"/>
    <property type="match status" value="1"/>
</dbReference>
<dbReference type="PRINTS" id="PR00039">
    <property type="entry name" value="HTHLYSR"/>
</dbReference>
<dbReference type="STRING" id="1851544.ODI_04174"/>
<evidence type="ECO:0000256" key="4">
    <source>
        <dbReference type="ARBA" id="ARBA00023159"/>
    </source>
</evidence>
<feature type="domain" description="HTH lysR-type" evidence="6">
    <location>
        <begin position="1"/>
        <end position="58"/>
    </location>
</feature>
<dbReference type="InterPro" id="IPR005119">
    <property type="entry name" value="LysR_subst-bd"/>
</dbReference>
<dbReference type="InterPro" id="IPR036388">
    <property type="entry name" value="WH-like_DNA-bd_sf"/>
</dbReference>
<dbReference type="InterPro" id="IPR036390">
    <property type="entry name" value="WH_DNA-bd_sf"/>
</dbReference>
<evidence type="ECO:0000313" key="7">
    <source>
        <dbReference type="EMBL" id="SBT26401.1"/>
    </source>
</evidence>
<dbReference type="InterPro" id="IPR000847">
    <property type="entry name" value="LysR_HTH_N"/>
</dbReference>
<dbReference type="Gene3D" id="3.40.190.290">
    <property type="match status" value="1"/>
</dbReference>
<dbReference type="OrthoDB" id="8587114at2"/>